<keyword evidence="3" id="KW-0272">Extracellular matrix</keyword>
<feature type="compositionally biased region" description="Basic residues" evidence="8">
    <location>
        <begin position="673"/>
        <end position="685"/>
    </location>
</feature>
<dbReference type="PANTHER" id="PTHR37456">
    <property type="entry name" value="SI:CH211-266K2.1"/>
    <property type="match status" value="1"/>
</dbReference>
<dbReference type="Pfam" id="PF01391">
    <property type="entry name" value="Collagen"/>
    <property type="match status" value="2"/>
</dbReference>
<feature type="compositionally biased region" description="Low complexity" evidence="8">
    <location>
        <begin position="634"/>
        <end position="644"/>
    </location>
</feature>
<dbReference type="FunFam" id="2.60.120.200:FF:000085">
    <property type="entry name" value="collagen alpha-1(XXVII) chain isoform X1"/>
    <property type="match status" value="1"/>
</dbReference>
<accession>Q08D36</accession>
<gene>
    <name evidence="11" type="primary">col24a1</name>
</gene>
<feature type="compositionally biased region" description="Pro residues" evidence="8">
    <location>
        <begin position="646"/>
        <end position="658"/>
    </location>
</feature>
<organism evidence="11">
    <name type="scientific">Xenopus tropicalis</name>
    <name type="common">Western clawed frog</name>
    <name type="synonym">Silurana tropicalis</name>
    <dbReference type="NCBI Taxonomy" id="8364"/>
    <lineage>
        <taxon>Eukaryota</taxon>
        <taxon>Metazoa</taxon>
        <taxon>Chordata</taxon>
        <taxon>Craniata</taxon>
        <taxon>Vertebrata</taxon>
        <taxon>Euteleostomi</taxon>
        <taxon>Amphibia</taxon>
        <taxon>Batrachia</taxon>
        <taxon>Anura</taxon>
        <taxon>Pipoidea</taxon>
        <taxon>Pipidae</taxon>
        <taxon>Xenopodinae</taxon>
        <taxon>Xenopus</taxon>
        <taxon>Silurana</taxon>
    </lineage>
</organism>
<sequence>MHLGAQRTRSGNISPTARTIKLLFCIAICATLVISERPGQGIDILHRLGPGSKDSTSSPTIPLSSASEHQDLNLTGSVIFTKNTLIEFPIDRHFVSLLKNSFTILVSLRSDSVNNAFLFSIRNKSRLNFGVQLLPKKIVVYTGGKQSVFFDHSVHDGQWQNFAIAIEEKSVSLFADCGKKYFSKDAVFESQTFASGSLFTLGRMNLHSVHFEGVICQLEIIPSVAASTNYCKYLKKLCLHSDTYRSQPTIQTPGLISAFTNFQLNTKTKNEMQSKISLKSINKLNMPTNVTSAPPVSQNILLHGNGSSVVGKTNVDKVTDQFTGNNTDQRKGINKSTSHQSQAEEERTAITTHQVLLPSKRTDEQDKTDKGKIKHKAENFVEMHPLNRTLYRTTTQYSTDNQLDLWDDTSLPEFDNYNPDNSYEIDMENYDYDYEEFATDHEKGEKGDAGLPGQPGPPGLPGPPGKRGPRGMVGPHGNPGLPGPPGSKGPKGDPGLSPEQASSGEKGDPGPPGMMGDRGPTGQKGAKGYPGPPGPPGEKGLPGITGSAGALGYPGRQGLAGPEGIMGPKGVRGFIGIPGVPGPPGSEGERGVPGPPGKKGPKGGQGFPGEFGDRGPPGADGSPGTVGGVGPSGFPGLRGDIGPAGPAGPPGIPGPQGPPGNMGQPGMKGATRLFRRTRRDRISRR</sequence>
<evidence type="ECO:0000313" key="11">
    <source>
        <dbReference type="EMBL" id="AAI23960.1"/>
    </source>
</evidence>
<feature type="compositionally biased region" description="Gly residues" evidence="8">
    <location>
        <begin position="624"/>
        <end position="633"/>
    </location>
</feature>
<keyword evidence="6 11" id="KW-0176">Collagen</keyword>
<keyword evidence="4 9" id="KW-0732">Signal</keyword>
<evidence type="ECO:0000259" key="10">
    <source>
        <dbReference type="SMART" id="SM00210"/>
    </source>
</evidence>
<feature type="region of interest" description="Disordered" evidence="8">
    <location>
        <begin position="442"/>
        <end position="685"/>
    </location>
</feature>
<protein>
    <submittedName>
        <fullName evidence="11">Collagen, type XXIV, alpha 1</fullName>
    </submittedName>
</protein>
<evidence type="ECO:0000256" key="3">
    <source>
        <dbReference type="ARBA" id="ARBA00022530"/>
    </source>
</evidence>
<dbReference type="SMART" id="SM00210">
    <property type="entry name" value="TSPN"/>
    <property type="match status" value="1"/>
</dbReference>
<dbReference type="InterPro" id="IPR048287">
    <property type="entry name" value="TSPN-like_N"/>
</dbReference>
<dbReference type="GO" id="GO:0005581">
    <property type="term" value="C:collagen trimer"/>
    <property type="evidence" value="ECO:0007669"/>
    <property type="project" value="UniProtKB-KW"/>
</dbReference>
<evidence type="ECO:0000256" key="8">
    <source>
        <dbReference type="SAM" id="MobiDB-lite"/>
    </source>
</evidence>
<proteinExistence type="evidence at transcript level"/>
<dbReference type="InterPro" id="IPR013320">
    <property type="entry name" value="ConA-like_dom_sf"/>
</dbReference>
<evidence type="ECO:0000256" key="2">
    <source>
        <dbReference type="ARBA" id="ARBA00022525"/>
    </source>
</evidence>
<feature type="compositionally biased region" description="Pro residues" evidence="8">
    <location>
        <begin position="454"/>
        <end position="466"/>
    </location>
</feature>
<evidence type="ECO:0000256" key="7">
    <source>
        <dbReference type="ARBA" id="ARBA00023180"/>
    </source>
</evidence>
<dbReference type="SUPFAM" id="SSF49899">
    <property type="entry name" value="Concanavalin A-like lectins/glucanases"/>
    <property type="match status" value="1"/>
</dbReference>
<feature type="compositionally biased region" description="Low complexity" evidence="8">
    <location>
        <begin position="514"/>
        <end position="529"/>
    </location>
</feature>
<feature type="region of interest" description="Disordered" evidence="8">
    <location>
        <begin position="320"/>
        <end position="347"/>
    </location>
</feature>
<evidence type="ECO:0000256" key="4">
    <source>
        <dbReference type="ARBA" id="ARBA00022729"/>
    </source>
</evidence>
<evidence type="ECO:0000256" key="5">
    <source>
        <dbReference type="ARBA" id="ARBA00022737"/>
    </source>
</evidence>
<evidence type="ECO:0000256" key="6">
    <source>
        <dbReference type="ARBA" id="ARBA00023119"/>
    </source>
</evidence>
<evidence type="ECO:0000256" key="1">
    <source>
        <dbReference type="ARBA" id="ARBA00004498"/>
    </source>
</evidence>
<keyword evidence="7" id="KW-0325">Glycoprotein</keyword>
<dbReference type="EMBL" id="BC123959">
    <property type="protein sequence ID" value="AAI23960.1"/>
    <property type="molecule type" value="mRNA"/>
</dbReference>
<feature type="signal peptide" evidence="9">
    <location>
        <begin position="1"/>
        <end position="35"/>
    </location>
</feature>
<keyword evidence="2" id="KW-0964">Secreted</keyword>
<feature type="compositionally biased region" description="Low complexity" evidence="8">
    <location>
        <begin position="470"/>
        <end position="479"/>
    </location>
</feature>
<dbReference type="InterPro" id="IPR050938">
    <property type="entry name" value="Collagen_Structural_Proteins"/>
</dbReference>
<name>Q08D36_XENTR</name>
<keyword evidence="5" id="KW-0677">Repeat</keyword>
<dbReference type="InterPro" id="IPR008160">
    <property type="entry name" value="Collagen"/>
</dbReference>
<feature type="chain" id="PRO_5004166653" evidence="9">
    <location>
        <begin position="36"/>
        <end position="685"/>
    </location>
</feature>
<dbReference type="PANTHER" id="PTHR37456:SF6">
    <property type="entry name" value="COLLAGEN ALPHA-1(XXIII) CHAIN-LIKE ISOFORM X2"/>
    <property type="match status" value="1"/>
</dbReference>
<comment type="subcellular location">
    <subcellularLocation>
        <location evidence="1">Secreted</location>
        <location evidence="1">Extracellular space</location>
        <location evidence="1">Extracellular matrix</location>
    </subcellularLocation>
</comment>
<dbReference type="AlphaFoldDB" id="Q08D36"/>
<dbReference type="Gene3D" id="2.60.120.200">
    <property type="match status" value="1"/>
</dbReference>
<feature type="domain" description="Thrombospondin-like N-terminal" evidence="10">
    <location>
        <begin position="41"/>
        <end position="224"/>
    </location>
</feature>
<evidence type="ECO:0000256" key="9">
    <source>
        <dbReference type="SAM" id="SignalP"/>
    </source>
</evidence>
<reference evidence="11" key="1">
    <citation type="submission" date="2006-09" db="EMBL/GenBank/DDBJ databases">
        <authorList>
            <consortium name="NIH - Xenopus Gene Collection (XGC) project"/>
        </authorList>
    </citation>
    <scope>NUCLEOTIDE SEQUENCE [LARGE SCALE MRNA]</scope>
    <source>
        <tissue evidence="11">Testes</tissue>
    </source>
</reference>